<dbReference type="EMBL" id="BQFW01000009">
    <property type="protein sequence ID" value="GJJ74834.1"/>
    <property type="molecule type" value="Genomic_DNA"/>
</dbReference>
<dbReference type="PANTHER" id="PTHR43107">
    <property type="entry name" value="LONG-CHAIN FATTY ACID TRANSPORT PROTEIN"/>
    <property type="match status" value="1"/>
</dbReference>
<dbReference type="InterPro" id="IPR042099">
    <property type="entry name" value="ANL_N_sf"/>
</dbReference>
<dbReference type="PROSITE" id="PS00455">
    <property type="entry name" value="AMP_BINDING"/>
    <property type="match status" value="1"/>
</dbReference>
<evidence type="ECO:0000256" key="10">
    <source>
        <dbReference type="ARBA" id="ARBA00023055"/>
    </source>
</evidence>
<keyword evidence="21" id="KW-1185">Reference proteome</keyword>
<dbReference type="GO" id="GO:0004467">
    <property type="term" value="F:long-chain fatty acid-CoA ligase activity"/>
    <property type="evidence" value="ECO:0007669"/>
    <property type="project" value="TreeGrafter"/>
</dbReference>
<organism evidence="20 21">
    <name type="scientific">Entomortierella parvispora</name>
    <dbReference type="NCBI Taxonomy" id="205924"/>
    <lineage>
        <taxon>Eukaryota</taxon>
        <taxon>Fungi</taxon>
        <taxon>Fungi incertae sedis</taxon>
        <taxon>Mucoromycota</taxon>
        <taxon>Mortierellomycotina</taxon>
        <taxon>Mortierellomycetes</taxon>
        <taxon>Mortierellales</taxon>
        <taxon>Mortierellaceae</taxon>
        <taxon>Entomortierella</taxon>
    </lineage>
</organism>
<keyword evidence="7" id="KW-0547">Nucleotide-binding</keyword>
<evidence type="ECO:0000256" key="4">
    <source>
        <dbReference type="ARBA" id="ARBA00022475"/>
    </source>
</evidence>
<reference evidence="20" key="2">
    <citation type="journal article" date="2022" name="Microbiol. Resour. Announc.">
        <title>Whole-Genome Sequence of Entomortierella parvispora E1425, a Mucoromycotan Fungus Associated with Burkholderiaceae-Related Endosymbiotic Bacteria.</title>
        <authorList>
            <person name="Herlambang A."/>
            <person name="Guo Y."/>
            <person name="Takashima Y."/>
            <person name="Narisawa K."/>
            <person name="Ohta H."/>
            <person name="Nishizawa T."/>
        </authorList>
    </citation>
    <scope>NUCLEOTIDE SEQUENCE</scope>
    <source>
        <strain evidence="20">E1425</strain>
    </source>
</reference>
<evidence type="ECO:0000313" key="20">
    <source>
        <dbReference type="EMBL" id="GJJ74834.1"/>
    </source>
</evidence>
<dbReference type="PANTHER" id="PTHR43107:SF15">
    <property type="entry name" value="FATTY ACID TRANSPORT PROTEIN 3, ISOFORM A"/>
    <property type="match status" value="1"/>
</dbReference>
<dbReference type="Gene3D" id="3.30.300.30">
    <property type="match status" value="1"/>
</dbReference>
<dbReference type="Pfam" id="PF13193">
    <property type="entry name" value="AMP-binding_C"/>
    <property type="match status" value="1"/>
</dbReference>
<keyword evidence="10" id="KW-0445">Lipid transport</keyword>
<reference evidence="20" key="1">
    <citation type="submission" date="2021-11" db="EMBL/GenBank/DDBJ databases">
        <authorList>
            <person name="Herlambang A."/>
            <person name="Guo Y."/>
            <person name="Takashima Y."/>
            <person name="Nishizawa T."/>
        </authorList>
    </citation>
    <scope>NUCLEOTIDE SEQUENCE</scope>
    <source>
        <strain evidence="20">E1425</strain>
    </source>
</reference>
<name>A0A9P3HDT8_9FUNG</name>
<evidence type="ECO:0000256" key="13">
    <source>
        <dbReference type="ARBA" id="ARBA00046271"/>
    </source>
</evidence>
<feature type="domain" description="AMP-binding enzyme C-terminal" evidence="19">
    <location>
        <begin position="521"/>
        <end position="614"/>
    </location>
</feature>
<comment type="caution">
    <text evidence="20">The sequence shown here is derived from an EMBL/GenBank/DDBJ whole genome shotgun (WGS) entry which is preliminary data.</text>
</comment>
<keyword evidence="9" id="KW-1133">Transmembrane helix</keyword>
<dbReference type="GO" id="GO:0005778">
    <property type="term" value="C:peroxisomal membrane"/>
    <property type="evidence" value="ECO:0007669"/>
    <property type="project" value="UniProtKB-SubCell"/>
</dbReference>
<evidence type="ECO:0000259" key="18">
    <source>
        <dbReference type="Pfam" id="PF00501"/>
    </source>
</evidence>
<sequence length="661" mass="74414">MTPIAAGIAAAVAAGYYIDGKYQFSKDFQVVRIGGKSRRLFEHFEATKNCSLYNRFEDQCRIRPFSVALIFEGASYTWRDLELASNRIANWFVGNGIRRDDRVAMMMHNSPQFIMTWLAILKIAAVPAFINNQIAGPVLVHSLKVADAKMLVFDYEVEPSVQGCLKEIQDLGYRLFTATPKEQILGQVYSHLPEDVRQTIQLPTYFGIMDWQRCSTEGFPTSTREHVAMKDPSALIYTSGTTGFPKAAIMDHGRCTLATHSWGMMCDIKPEDKVYISLPLYHSAGCIIGVGQSFTTGCTVVLARKFSVSNFWKDCIMYDVTHVQYIGELCRFLVNAPEGPLDKKHKVRMAFGNGMRPDIWGNFQERFGIKSIFEYYTMSEGTGALFNLAKNKRDQGAVGFRGPIVRLLQPGFKLVKVDMDTEELIRDKKTGRCIECGTDEVGELLTLADNKTHTSRFVGYFNQPKMSKAKLVEGAFEKDDVYMRTGDLLYKTKDQYWYFADRAGDTFRWKGENVSTAEVGDTIGRLDGVASCTVYGVSVPGQEGRAGMAALSLKESIVLPAGSDGREKAQVDEAALDAFVKRLSEHCAKNLPGYAVPRFIRICEQELETTGTFKNKKFDLKKEGFDLVKIQERMYWWTPQGRYVRFGQAENEEILAGRARL</sequence>
<dbReference type="InterPro" id="IPR025110">
    <property type="entry name" value="AMP-bd_C"/>
</dbReference>
<keyword evidence="11" id="KW-0472">Membrane</keyword>
<keyword evidence="4" id="KW-1003">Cell membrane</keyword>
<feature type="domain" description="AMP-dependent synthetase/ligase" evidence="18">
    <location>
        <begin position="56"/>
        <end position="434"/>
    </location>
</feature>
<proteinExistence type="inferred from homology"/>
<evidence type="ECO:0000256" key="7">
    <source>
        <dbReference type="ARBA" id="ARBA00022741"/>
    </source>
</evidence>
<evidence type="ECO:0000256" key="1">
    <source>
        <dbReference type="ARBA" id="ARBA00004651"/>
    </source>
</evidence>
<dbReference type="AlphaFoldDB" id="A0A9P3HDT8"/>
<protein>
    <recommendedName>
        <fullName evidence="16">Very long-chain fatty acid transport protein</fullName>
    </recommendedName>
    <alternativeName>
        <fullName evidence="17">Very-long-chain acyl-CoA synthetase</fullName>
    </alternativeName>
</protein>
<dbReference type="GO" id="GO:0009898">
    <property type="term" value="C:cytoplasmic side of plasma membrane"/>
    <property type="evidence" value="ECO:0007669"/>
    <property type="project" value="TreeGrafter"/>
</dbReference>
<dbReference type="GO" id="GO:0005811">
    <property type="term" value="C:lipid droplet"/>
    <property type="evidence" value="ECO:0007669"/>
    <property type="project" value="TreeGrafter"/>
</dbReference>
<keyword evidence="6" id="KW-0812">Transmembrane</keyword>
<evidence type="ECO:0000256" key="12">
    <source>
        <dbReference type="ARBA" id="ARBA00023140"/>
    </source>
</evidence>
<evidence type="ECO:0000256" key="16">
    <source>
        <dbReference type="ARBA" id="ARBA00068795"/>
    </source>
</evidence>
<dbReference type="FunFam" id="3.40.50.12780:FF:000019">
    <property type="entry name" value="Long-chain fatty acid transporter"/>
    <property type="match status" value="1"/>
</dbReference>
<dbReference type="Pfam" id="PF00501">
    <property type="entry name" value="AMP-binding"/>
    <property type="match status" value="1"/>
</dbReference>
<evidence type="ECO:0000256" key="17">
    <source>
        <dbReference type="ARBA" id="ARBA00078285"/>
    </source>
</evidence>
<keyword evidence="12" id="KW-0576">Peroxisome</keyword>
<dbReference type="InterPro" id="IPR020845">
    <property type="entry name" value="AMP-binding_CS"/>
</dbReference>
<accession>A0A9P3HDT8</accession>
<dbReference type="Proteomes" id="UP000827284">
    <property type="component" value="Unassembled WGS sequence"/>
</dbReference>
<keyword evidence="3" id="KW-0813">Transport</keyword>
<evidence type="ECO:0000259" key="19">
    <source>
        <dbReference type="Pfam" id="PF13193"/>
    </source>
</evidence>
<evidence type="ECO:0000256" key="9">
    <source>
        <dbReference type="ARBA" id="ARBA00022989"/>
    </source>
</evidence>
<dbReference type="OrthoDB" id="288590at2759"/>
<keyword evidence="8" id="KW-0067">ATP-binding</keyword>
<comment type="catalytic activity">
    <reaction evidence="14">
        <text>a very long-chain fatty acid + ATP + CoA = a very long-chain fatty acyl-CoA + AMP + diphosphate</text>
        <dbReference type="Rhea" id="RHEA:54536"/>
        <dbReference type="ChEBI" id="CHEBI:30616"/>
        <dbReference type="ChEBI" id="CHEBI:33019"/>
        <dbReference type="ChEBI" id="CHEBI:57287"/>
        <dbReference type="ChEBI" id="CHEBI:58950"/>
        <dbReference type="ChEBI" id="CHEBI:138261"/>
        <dbReference type="ChEBI" id="CHEBI:456215"/>
    </reaction>
</comment>
<evidence type="ECO:0000256" key="3">
    <source>
        <dbReference type="ARBA" id="ARBA00022448"/>
    </source>
</evidence>
<evidence type="ECO:0000256" key="2">
    <source>
        <dbReference type="ARBA" id="ARBA00006432"/>
    </source>
</evidence>
<gene>
    <name evidence="20" type="ORF">EMPS_07192</name>
</gene>
<evidence type="ECO:0000256" key="6">
    <source>
        <dbReference type="ARBA" id="ARBA00022692"/>
    </source>
</evidence>
<comment type="similarity">
    <text evidence="2">Belongs to the ATP-dependent AMP-binding enzyme family.</text>
</comment>
<evidence type="ECO:0000256" key="11">
    <source>
        <dbReference type="ARBA" id="ARBA00023136"/>
    </source>
</evidence>
<dbReference type="InterPro" id="IPR045851">
    <property type="entry name" value="AMP-bd_C_sf"/>
</dbReference>
<dbReference type="InterPro" id="IPR000873">
    <property type="entry name" value="AMP-dep_synth/lig_dom"/>
</dbReference>
<keyword evidence="5" id="KW-0436">Ligase</keyword>
<evidence type="ECO:0000256" key="14">
    <source>
        <dbReference type="ARBA" id="ARBA00051585"/>
    </source>
</evidence>
<dbReference type="GO" id="GO:0005324">
    <property type="term" value="F:long-chain fatty acid transmembrane transporter activity"/>
    <property type="evidence" value="ECO:0007669"/>
    <property type="project" value="TreeGrafter"/>
</dbReference>
<dbReference type="Gene3D" id="3.40.50.12780">
    <property type="entry name" value="N-terminal domain of ligase-like"/>
    <property type="match status" value="1"/>
</dbReference>
<dbReference type="GO" id="GO:0044539">
    <property type="term" value="P:long-chain fatty acid import into cell"/>
    <property type="evidence" value="ECO:0007669"/>
    <property type="project" value="TreeGrafter"/>
</dbReference>
<evidence type="ECO:0000313" key="21">
    <source>
        <dbReference type="Proteomes" id="UP000827284"/>
    </source>
</evidence>
<comment type="function">
    <text evidence="15">Acyl-CoA synthetase required for both the import of long chain fatty acids (LCFAs) (C14-C18) and the activation very long chain fatty acids (VLCFAs) (C20-C26) by esterification of the fatty acids into metabolically active CoA-thioesters for subsequent degradation or incorporation into phospholipids. The transport and fatty acyl-CoA synthetase activities are genetically separable and are thus independent activities. Esterifies VLCFAs in the peroxisome matrix. The VLCFAs are actively transported into peroxisomes by a PXA1-PXA2 heterodimeric transporter in the peroxisomal membrane.</text>
</comment>
<dbReference type="SUPFAM" id="SSF56801">
    <property type="entry name" value="Acetyl-CoA synthetase-like"/>
    <property type="match status" value="1"/>
</dbReference>
<evidence type="ECO:0000256" key="15">
    <source>
        <dbReference type="ARBA" id="ARBA00060276"/>
    </source>
</evidence>
<evidence type="ECO:0000256" key="8">
    <source>
        <dbReference type="ARBA" id="ARBA00022840"/>
    </source>
</evidence>
<comment type="subcellular location">
    <subcellularLocation>
        <location evidence="1">Cell membrane</location>
        <topology evidence="1">Multi-pass membrane protein</topology>
    </subcellularLocation>
    <subcellularLocation>
        <location evidence="13">Peroxisome membrane</location>
    </subcellularLocation>
</comment>
<evidence type="ECO:0000256" key="5">
    <source>
        <dbReference type="ARBA" id="ARBA00022598"/>
    </source>
</evidence>
<dbReference type="GO" id="GO:0005524">
    <property type="term" value="F:ATP binding"/>
    <property type="evidence" value="ECO:0007669"/>
    <property type="project" value="UniProtKB-KW"/>
</dbReference>